<evidence type="ECO:0000313" key="14">
    <source>
        <dbReference type="EMBL" id="ORZ41226.1"/>
    </source>
</evidence>
<dbReference type="FunFam" id="3.90.1150.10:FF:000006">
    <property type="entry name" value="Phosphoserine aminotransferase"/>
    <property type="match status" value="1"/>
</dbReference>
<dbReference type="EMBL" id="MCFL01000001">
    <property type="protein sequence ID" value="ORZ41226.1"/>
    <property type="molecule type" value="Genomic_DNA"/>
</dbReference>
<evidence type="ECO:0000313" key="15">
    <source>
        <dbReference type="Proteomes" id="UP000193411"/>
    </source>
</evidence>
<dbReference type="InterPro" id="IPR022278">
    <property type="entry name" value="Pser_aminoTfrase"/>
</dbReference>
<dbReference type="HAMAP" id="MF_00160">
    <property type="entry name" value="SerC_aminotrans_5"/>
    <property type="match status" value="1"/>
</dbReference>
<organism evidence="14 15">
    <name type="scientific">Catenaria anguillulae PL171</name>
    <dbReference type="NCBI Taxonomy" id="765915"/>
    <lineage>
        <taxon>Eukaryota</taxon>
        <taxon>Fungi</taxon>
        <taxon>Fungi incertae sedis</taxon>
        <taxon>Blastocladiomycota</taxon>
        <taxon>Blastocladiomycetes</taxon>
        <taxon>Blastocladiales</taxon>
        <taxon>Catenariaceae</taxon>
        <taxon>Catenaria</taxon>
    </lineage>
</organism>
<dbReference type="PROSITE" id="PS00595">
    <property type="entry name" value="AA_TRANSFER_CLASS_5"/>
    <property type="match status" value="1"/>
</dbReference>
<dbReference type="AlphaFoldDB" id="A0A1Y2I2Y9"/>
<dbReference type="Pfam" id="PF00266">
    <property type="entry name" value="Aminotran_5"/>
    <property type="match status" value="1"/>
</dbReference>
<comment type="similarity">
    <text evidence="3">Belongs to the class-V pyridoxal-phosphate-dependent aminotransferase family. SerC subfamily.</text>
</comment>
<evidence type="ECO:0000256" key="3">
    <source>
        <dbReference type="ARBA" id="ARBA00006904"/>
    </source>
</evidence>
<dbReference type="PANTHER" id="PTHR43247:SF1">
    <property type="entry name" value="PHOSPHOSERINE AMINOTRANSFERASE"/>
    <property type="match status" value="1"/>
</dbReference>
<keyword evidence="7 14" id="KW-0808">Transferase</keyword>
<feature type="domain" description="Aminotransferase class V" evidence="13">
    <location>
        <begin position="11"/>
        <end position="387"/>
    </location>
</feature>
<dbReference type="UniPathway" id="UPA00135">
    <property type="reaction ID" value="UER00197"/>
</dbReference>
<keyword evidence="15" id="KW-1185">Reference proteome</keyword>
<dbReference type="SUPFAM" id="SSF53383">
    <property type="entry name" value="PLP-dependent transferases"/>
    <property type="match status" value="1"/>
</dbReference>
<dbReference type="STRING" id="765915.A0A1Y2I2Y9"/>
<proteinExistence type="inferred from homology"/>
<evidence type="ECO:0000259" key="13">
    <source>
        <dbReference type="Pfam" id="PF00266"/>
    </source>
</evidence>
<dbReference type="Proteomes" id="UP000193411">
    <property type="component" value="Unassembled WGS sequence"/>
</dbReference>
<comment type="cofactor">
    <cofactor evidence="1 12">
        <name>pyridoxal 5'-phosphate</name>
        <dbReference type="ChEBI" id="CHEBI:597326"/>
    </cofactor>
</comment>
<dbReference type="Gene3D" id="3.90.1150.10">
    <property type="entry name" value="Aspartate Aminotransferase, domain 1"/>
    <property type="match status" value="1"/>
</dbReference>
<keyword evidence="6" id="KW-0028">Amino-acid biosynthesis</keyword>
<comment type="pathway">
    <text evidence="2">Amino-acid biosynthesis; L-serine biosynthesis; L-serine from 3-phospho-D-glycerate: step 2/3.</text>
</comment>
<dbReference type="PANTHER" id="PTHR43247">
    <property type="entry name" value="PHOSPHOSERINE AMINOTRANSFERASE"/>
    <property type="match status" value="1"/>
</dbReference>
<evidence type="ECO:0000256" key="10">
    <source>
        <dbReference type="ARBA" id="ARBA00047630"/>
    </source>
</evidence>
<evidence type="ECO:0000256" key="4">
    <source>
        <dbReference type="ARBA" id="ARBA00013030"/>
    </source>
</evidence>
<evidence type="ECO:0000256" key="7">
    <source>
        <dbReference type="ARBA" id="ARBA00022679"/>
    </source>
</evidence>
<dbReference type="GO" id="GO:0004648">
    <property type="term" value="F:O-phospho-L-serine:2-oxoglutarate aminotransferase activity"/>
    <property type="evidence" value="ECO:0007669"/>
    <property type="project" value="UniProtKB-EC"/>
</dbReference>
<dbReference type="InterPro" id="IPR020578">
    <property type="entry name" value="Aminotrans_V_PyrdxlP_BS"/>
</dbReference>
<keyword evidence="5 14" id="KW-0032">Aminotransferase</keyword>
<reference evidence="14 15" key="1">
    <citation type="submission" date="2016-07" db="EMBL/GenBank/DDBJ databases">
        <title>Pervasive Adenine N6-methylation of Active Genes in Fungi.</title>
        <authorList>
            <consortium name="DOE Joint Genome Institute"/>
            <person name="Mondo S.J."/>
            <person name="Dannebaum R.O."/>
            <person name="Kuo R.C."/>
            <person name="Labutti K."/>
            <person name="Haridas S."/>
            <person name="Kuo A."/>
            <person name="Salamov A."/>
            <person name="Ahrendt S.R."/>
            <person name="Lipzen A."/>
            <person name="Sullivan W."/>
            <person name="Andreopoulos W.B."/>
            <person name="Clum A."/>
            <person name="Lindquist E."/>
            <person name="Daum C."/>
            <person name="Ramamoorthy G.K."/>
            <person name="Gryganskyi A."/>
            <person name="Culley D."/>
            <person name="Magnuson J.K."/>
            <person name="James T.Y."/>
            <person name="O'Malley M.A."/>
            <person name="Stajich J.E."/>
            <person name="Spatafora J.W."/>
            <person name="Visel A."/>
            <person name="Grigoriev I.V."/>
        </authorList>
    </citation>
    <scope>NUCLEOTIDE SEQUENCE [LARGE SCALE GENOMIC DNA]</scope>
    <source>
        <strain evidence="14 15">PL171</strain>
    </source>
</reference>
<name>A0A1Y2I2Y9_9FUNG</name>
<dbReference type="FunFam" id="3.40.640.10:FF:000010">
    <property type="entry name" value="Phosphoserine aminotransferase"/>
    <property type="match status" value="1"/>
</dbReference>
<dbReference type="GO" id="GO:0030170">
    <property type="term" value="F:pyridoxal phosphate binding"/>
    <property type="evidence" value="ECO:0007669"/>
    <property type="project" value="TreeGrafter"/>
</dbReference>
<dbReference type="InterPro" id="IPR015421">
    <property type="entry name" value="PyrdxlP-dep_Trfase_major"/>
</dbReference>
<dbReference type="InterPro" id="IPR015424">
    <property type="entry name" value="PyrdxlP-dep_Trfase"/>
</dbReference>
<dbReference type="OrthoDB" id="1703350at2759"/>
<dbReference type="GO" id="GO:0006564">
    <property type="term" value="P:L-serine biosynthetic process"/>
    <property type="evidence" value="ECO:0007669"/>
    <property type="project" value="UniProtKB-KW"/>
</dbReference>
<evidence type="ECO:0000256" key="6">
    <source>
        <dbReference type="ARBA" id="ARBA00022605"/>
    </source>
</evidence>
<comment type="caution">
    <text evidence="14">The sequence shown here is derived from an EMBL/GenBank/DDBJ whole genome shotgun (WGS) entry which is preliminary data.</text>
</comment>
<dbReference type="InterPro" id="IPR000192">
    <property type="entry name" value="Aminotrans_V_dom"/>
</dbReference>
<comment type="catalytic activity">
    <reaction evidence="10">
        <text>4-(phosphooxy)-L-threonine + 2-oxoglutarate = (R)-3-hydroxy-2-oxo-4-phosphooxybutanoate + L-glutamate</text>
        <dbReference type="Rhea" id="RHEA:16573"/>
        <dbReference type="ChEBI" id="CHEBI:16810"/>
        <dbReference type="ChEBI" id="CHEBI:29985"/>
        <dbReference type="ChEBI" id="CHEBI:58452"/>
        <dbReference type="ChEBI" id="CHEBI:58538"/>
        <dbReference type="EC" id="2.6.1.52"/>
    </reaction>
</comment>
<dbReference type="PIRSF" id="PIRSF000525">
    <property type="entry name" value="SerC"/>
    <property type="match status" value="1"/>
</dbReference>
<dbReference type="InterPro" id="IPR015422">
    <property type="entry name" value="PyrdxlP-dep_Trfase_small"/>
</dbReference>
<evidence type="ECO:0000256" key="1">
    <source>
        <dbReference type="ARBA" id="ARBA00001933"/>
    </source>
</evidence>
<keyword evidence="8" id="KW-0663">Pyridoxal phosphate</keyword>
<evidence type="ECO:0000256" key="2">
    <source>
        <dbReference type="ARBA" id="ARBA00005099"/>
    </source>
</evidence>
<evidence type="ECO:0000256" key="11">
    <source>
        <dbReference type="ARBA" id="ARBA00049007"/>
    </source>
</evidence>
<dbReference type="GO" id="GO:0005737">
    <property type="term" value="C:cytoplasm"/>
    <property type="evidence" value="ECO:0007669"/>
    <property type="project" value="TreeGrafter"/>
</dbReference>
<protein>
    <recommendedName>
        <fullName evidence="4">phosphoserine transaminase</fullName>
        <ecNumber evidence="4">2.6.1.52</ecNumber>
    </recommendedName>
</protein>
<evidence type="ECO:0000256" key="12">
    <source>
        <dbReference type="RuleBase" id="RU004504"/>
    </source>
</evidence>
<sequence length="399" mass="43114">MTSTPQPRAVVNLNAGPSALPPAVLAKAAQAVVDLDNSGLSILCISHRSPAFDAIVAQANANLAHLLSIPTSDFSILWIQGGASTQFHAVVANLAARARGLGAPQDWVADYLVTGTWSEKAVEAANAAGIKTNVVWTGKPNKYTSVAPVSQWQRSPNRLYTYVCTNETIHGVELNDAILRDAATAATTEDPSHFRPLLVADMSSNILSRPVDINLYDIIFAGAQKNMGPAGVTIALVRNSLLAVQPDQAQFPLPLMIDYATYAKSNSMYNTPPVYAMYVTGLVLDWLKEHGGIAWIHDQNQVKADAVYKALEEAKHFTPVVAQADVRSRMNVVFQVVDDEGKPQEALNKKFTQFAEKRGVVGLPGHRSVGGCRASLYNAVTVEEAQVLVECIREFDRLL</sequence>
<evidence type="ECO:0000256" key="9">
    <source>
        <dbReference type="ARBA" id="ARBA00023299"/>
    </source>
</evidence>
<dbReference type="NCBIfam" id="NF003764">
    <property type="entry name" value="PRK05355.1"/>
    <property type="match status" value="1"/>
</dbReference>
<comment type="catalytic activity">
    <reaction evidence="11">
        <text>O-phospho-L-serine + 2-oxoglutarate = 3-phosphooxypyruvate + L-glutamate</text>
        <dbReference type="Rhea" id="RHEA:14329"/>
        <dbReference type="ChEBI" id="CHEBI:16810"/>
        <dbReference type="ChEBI" id="CHEBI:18110"/>
        <dbReference type="ChEBI" id="CHEBI:29985"/>
        <dbReference type="ChEBI" id="CHEBI:57524"/>
        <dbReference type="EC" id="2.6.1.52"/>
    </reaction>
</comment>
<accession>A0A1Y2I2Y9</accession>
<dbReference type="Gene3D" id="3.40.640.10">
    <property type="entry name" value="Type I PLP-dependent aspartate aminotransferase-like (Major domain)"/>
    <property type="match status" value="1"/>
</dbReference>
<evidence type="ECO:0000256" key="8">
    <source>
        <dbReference type="ARBA" id="ARBA00022898"/>
    </source>
</evidence>
<evidence type="ECO:0000256" key="5">
    <source>
        <dbReference type="ARBA" id="ARBA00022576"/>
    </source>
</evidence>
<gene>
    <name evidence="14" type="ORF">BCR44DRAFT_34531</name>
</gene>
<keyword evidence="9" id="KW-0718">Serine biosynthesis</keyword>
<dbReference type="EC" id="2.6.1.52" evidence="4"/>